<protein>
    <submittedName>
        <fullName evidence="8">Site-specific integrase</fullName>
    </submittedName>
</protein>
<dbReference type="RefSeq" id="WP_138165495.1">
    <property type="nucleotide sequence ID" value="NZ_VAUA01000017.1"/>
</dbReference>
<dbReference type="PROSITE" id="PS51898">
    <property type="entry name" value="TYR_RECOMBINASE"/>
    <property type="match status" value="1"/>
</dbReference>
<dbReference type="CDD" id="cd00397">
    <property type="entry name" value="DNA_BRE_C"/>
    <property type="match status" value="1"/>
</dbReference>
<dbReference type="InterPro" id="IPR010998">
    <property type="entry name" value="Integrase_recombinase_N"/>
</dbReference>
<evidence type="ECO:0000256" key="4">
    <source>
        <dbReference type="ARBA" id="ARBA00023172"/>
    </source>
</evidence>
<feature type="domain" description="Core-binding (CB)" evidence="7">
    <location>
        <begin position="49"/>
        <end position="137"/>
    </location>
</feature>
<dbReference type="Gene3D" id="1.10.443.10">
    <property type="entry name" value="Intergrase catalytic core"/>
    <property type="match status" value="1"/>
</dbReference>
<gene>
    <name evidence="8" type="ORF">FEE96_23165</name>
</gene>
<evidence type="ECO:0000313" key="9">
    <source>
        <dbReference type="Proteomes" id="UP000305041"/>
    </source>
</evidence>
<keyword evidence="3 5" id="KW-0238">DNA-binding</keyword>
<dbReference type="PROSITE" id="PS51900">
    <property type="entry name" value="CB"/>
    <property type="match status" value="1"/>
</dbReference>
<dbReference type="InterPro" id="IPR011010">
    <property type="entry name" value="DNA_brk_join_enz"/>
</dbReference>
<dbReference type="Gene3D" id="1.10.150.130">
    <property type="match status" value="1"/>
</dbReference>
<accession>A0ABY2UNA2</accession>
<dbReference type="PANTHER" id="PTHR30349:SF41">
    <property type="entry name" value="INTEGRASE_RECOMBINASE PROTEIN MJ0367-RELATED"/>
    <property type="match status" value="1"/>
</dbReference>
<dbReference type="InterPro" id="IPR013762">
    <property type="entry name" value="Integrase-like_cat_sf"/>
</dbReference>
<dbReference type="InterPro" id="IPR050090">
    <property type="entry name" value="Tyrosine_recombinase_XerCD"/>
</dbReference>
<dbReference type="SUPFAM" id="SSF56349">
    <property type="entry name" value="DNA breaking-rejoining enzymes"/>
    <property type="match status" value="1"/>
</dbReference>
<name>A0ABY2UNA2_9RHOB</name>
<dbReference type="InterPro" id="IPR002104">
    <property type="entry name" value="Integrase_catalytic"/>
</dbReference>
<dbReference type="EMBL" id="VAUA01000017">
    <property type="protein sequence ID" value="TLP54981.1"/>
    <property type="molecule type" value="Genomic_DNA"/>
</dbReference>
<dbReference type="InterPro" id="IPR044068">
    <property type="entry name" value="CB"/>
</dbReference>
<reference evidence="8 9" key="1">
    <citation type="submission" date="2019-05" db="EMBL/GenBank/DDBJ databases">
        <title>Draft genome sequence of Pelagicola sp. DSW4-44.</title>
        <authorList>
            <person name="Oh J."/>
        </authorList>
    </citation>
    <scope>NUCLEOTIDE SEQUENCE [LARGE SCALE GENOMIC DNA]</scope>
    <source>
        <strain evidence="8 9">DSW4-44</strain>
    </source>
</reference>
<dbReference type="PANTHER" id="PTHR30349">
    <property type="entry name" value="PHAGE INTEGRASE-RELATED"/>
    <property type="match status" value="1"/>
</dbReference>
<evidence type="ECO:0000259" key="6">
    <source>
        <dbReference type="PROSITE" id="PS51898"/>
    </source>
</evidence>
<evidence type="ECO:0000256" key="5">
    <source>
        <dbReference type="PROSITE-ProRule" id="PRU01248"/>
    </source>
</evidence>
<sequence>MKLLDKTECDSLKNCIDTNTSLAQLHEENVPRLGSIGKISVIEGVDQHVSNDRVIHDWLVYAGRYDEKTVDAHLASIRIFESFLDGKPFDRVSQKDAAAYRDVLVGLVKTSKESGGLDRSTIRHRASHLGKFFEWLRHQDGFRRLSGGIPDYCALPKGISAKNLQDSPKPYPTMEEAIAMVRAMPHKTISERRDRAMVALTFVTGLRAGALTSLRLRHLDVEANEVVQDGTDMRAKNGKSFRVFWFPRTDEMQSVVRDWIAEMQQLGFVTRDAAFPACTHLTCQKLGHKPIDPMRTEGALSSAFSVASNKVGKSFSPHSARHCLAALGDSLCLTPERRKAWSLNLGHKTEGITETHYGKMSDGRRCEVIDDLRSREVWTEDEKDLMLDYFQCKLAHGSADFMRARKLARSREGSLGCEDVLD</sequence>
<evidence type="ECO:0000256" key="1">
    <source>
        <dbReference type="ARBA" id="ARBA00008857"/>
    </source>
</evidence>
<comment type="caution">
    <text evidence="8">The sequence shown here is derived from an EMBL/GenBank/DDBJ whole genome shotgun (WGS) entry which is preliminary data.</text>
</comment>
<keyword evidence="4" id="KW-0233">DNA recombination</keyword>
<evidence type="ECO:0000256" key="3">
    <source>
        <dbReference type="ARBA" id="ARBA00023125"/>
    </source>
</evidence>
<dbReference type="Pfam" id="PF00589">
    <property type="entry name" value="Phage_integrase"/>
    <property type="match status" value="1"/>
</dbReference>
<comment type="similarity">
    <text evidence="1">Belongs to the 'phage' integrase family.</text>
</comment>
<dbReference type="Proteomes" id="UP000305041">
    <property type="component" value="Unassembled WGS sequence"/>
</dbReference>
<evidence type="ECO:0000259" key="7">
    <source>
        <dbReference type="PROSITE" id="PS51900"/>
    </source>
</evidence>
<keyword evidence="9" id="KW-1185">Reference proteome</keyword>
<evidence type="ECO:0000256" key="2">
    <source>
        <dbReference type="ARBA" id="ARBA00022908"/>
    </source>
</evidence>
<keyword evidence="2" id="KW-0229">DNA integration</keyword>
<evidence type="ECO:0000313" key="8">
    <source>
        <dbReference type="EMBL" id="TLP54981.1"/>
    </source>
</evidence>
<organism evidence="8 9">
    <name type="scientific">Parasedimentitalea maritima</name>
    <dbReference type="NCBI Taxonomy" id="2578117"/>
    <lineage>
        <taxon>Bacteria</taxon>
        <taxon>Pseudomonadati</taxon>
        <taxon>Pseudomonadota</taxon>
        <taxon>Alphaproteobacteria</taxon>
        <taxon>Rhodobacterales</taxon>
        <taxon>Paracoccaceae</taxon>
        <taxon>Parasedimentitalea</taxon>
    </lineage>
</organism>
<feature type="domain" description="Tyr recombinase" evidence="6">
    <location>
        <begin position="167"/>
        <end position="370"/>
    </location>
</feature>
<proteinExistence type="inferred from homology"/>